<reference evidence="1" key="1">
    <citation type="submission" date="2023-03" db="UniProtKB">
        <authorList>
            <consortium name="EnsemblPlants"/>
        </authorList>
    </citation>
    <scope>IDENTIFICATION</scope>
</reference>
<name>A0A9I9EA87_CUCME</name>
<accession>A0A9I9EA87</accession>
<dbReference type="Gramene" id="MELO3C030976.2.1">
    <property type="protein sequence ID" value="MELO3C030976.2.1"/>
    <property type="gene ID" value="MELO3C030976.2"/>
</dbReference>
<protein>
    <submittedName>
        <fullName evidence="1">Uncharacterized protein</fullName>
    </submittedName>
</protein>
<dbReference type="EnsemblPlants" id="MELO3C030976.2.1">
    <property type="protein sequence ID" value="MELO3C030976.2.1"/>
    <property type="gene ID" value="MELO3C030976.2"/>
</dbReference>
<evidence type="ECO:0000313" key="1">
    <source>
        <dbReference type="EnsemblPlants" id="MELO3C030976.2.1"/>
    </source>
</evidence>
<dbReference type="AlphaFoldDB" id="A0A9I9EA87"/>
<sequence length="76" mass="8741">MEGGGGGCGVHTICCRNQQLYRKAKFKGRDYCLFGKGKRGKENGKRKIRRKWENKIYKEDGNGLWMVTVISGKDWN</sequence>
<proteinExistence type="predicted"/>
<organism evidence="1">
    <name type="scientific">Cucumis melo</name>
    <name type="common">Muskmelon</name>
    <dbReference type="NCBI Taxonomy" id="3656"/>
    <lineage>
        <taxon>Eukaryota</taxon>
        <taxon>Viridiplantae</taxon>
        <taxon>Streptophyta</taxon>
        <taxon>Embryophyta</taxon>
        <taxon>Tracheophyta</taxon>
        <taxon>Spermatophyta</taxon>
        <taxon>Magnoliopsida</taxon>
        <taxon>eudicotyledons</taxon>
        <taxon>Gunneridae</taxon>
        <taxon>Pentapetalae</taxon>
        <taxon>rosids</taxon>
        <taxon>fabids</taxon>
        <taxon>Cucurbitales</taxon>
        <taxon>Cucurbitaceae</taxon>
        <taxon>Benincaseae</taxon>
        <taxon>Cucumis</taxon>
    </lineage>
</organism>